<gene>
    <name evidence="2" type="ORF">g.3573</name>
</gene>
<feature type="compositionally biased region" description="Basic residues" evidence="1">
    <location>
        <begin position="287"/>
        <end position="297"/>
    </location>
</feature>
<evidence type="ECO:0000256" key="1">
    <source>
        <dbReference type="SAM" id="MobiDB-lite"/>
    </source>
</evidence>
<feature type="non-terminal residue" evidence="2">
    <location>
        <position position="1"/>
    </location>
</feature>
<evidence type="ECO:0000313" key="2">
    <source>
        <dbReference type="EMBL" id="JAT76060.1"/>
    </source>
</evidence>
<dbReference type="AlphaFoldDB" id="A0A1D2AA35"/>
<name>A0A1D2AA35_AUXPR</name>
<dbReference type="EMBL" id="GDKF01002562">
    <property type="protein sequence ID" value="JAT76060.1"/>
    <property type="molecule type" value="Transcribed_RNA"/>
</dbReference>
<feature type="compositionally biased region" description="Low complexity" evidence="1">
    <location>
        <begin position="188"/>
        <end position="204"/>
    </location>
</feature>
<organism evidence="2">
    <name type="scientific">Auxenochlorella protothecoides</name>
    <name type="common">Green microalga</name>
    <name type="synonym">Chlorella protothecoides</name>
    <dbReference type="NCBI Taxonomy" id="3075"/>
    <lineage>
        <taxon>Eukaryota</taxon>
        <taxon>Viridiplantae</taxon>
        <taxon>Chlorophyta</taxon>
        <taxon>core chlorophytes</taxon>
        <taxon>Trebouxiophyceae</taxon>
        <taxon>Chlorellales</taxon>
        <taxon>Chlorellaceae</taxon>
        <taxon>Auxenochlorella</taxon>
    </lineage>
</organism>
<feature type="compositionally biased region" description="Low complexity" evidence="1">
    <location>
        <begin position="298"/>
        <end position="307"/>
    </location>
</feature>
<reference evidence="2" key="1">
    <citation type="submission" date="2015-08" db="EMBL/GenBank/DDBJ databases">
        <authorList>
            <person name="Babu N.S."/>
            <person name="Beckwith C.J."/>
            <person name="Beseler K.G."/>
            <person name="Brison A."/>
            <person name="Carone J.V."/>
            <person name="Caskin T.P."/>
            <person name="Diamond M."/>
            <person name="Durham M.E."/>
            <person name="Foxe J.M."/>
            <person name="Go M."/>
            <person name="Henderson B.A."/>
            <person name="Jones I.B."/>
            <person name="McGettigan J.A."/>
            <person name="Micheletti S.J."/>
            <person name="Nasrallah M.E."/>
            <person name="Ortiz D."/>
            <person name="Piller C.R."/>
            <person name="Privatt S.R."/>
            <person name="Schneider S.L."/>
            <person name="Sharp S."/>
            <person name="Smith T.C."/>
            <person name="Stanton J.D."/>
            <person name="Ullery H.E."/>
            <person name="Wilson R.J."/>
            <person name="Serrano M.G."/>
            <person name="Buck G."/>
            <person name="Lee V."/>
            <person name="Wang Y."/>
            <person name="Carvalho R."/>
            <person name="Voegtly L."/>
            <person name="Shi R."/>
            <person name="Duckworth R."/>
            <person name="Johnson A."/>
            <person name="Loviza R."/>
            <person name="Walstead R."/>
            <person name="Shah Z."/>
            <person name="Kiflezghi M."/>
            <person name="Wade K."/>
            <person name="Ball S.L."/>
            <person name="Bradley K.W."/>
            <person name="Asai D.J."/>
            <person name="Bowman C.A."/>
            <person name="Russell D.A."/>
            <person name="Pope W.H."/>
            <person name="Jacobs-Sera D."/>
            <person name="Hendrix R.W."/>
            <person name="Hatfull G.F."/>
        </authorList>
    </citation>
    <scope>NUCLEOTIDE SEQUENCE</scope>
</reference>
<feature type="non-terminal residue" evidence="2">
    <location>
        <position position="383"/>
    </location>
</feature>
<feature type="compositionally biased region" description="Basic residues" evidence="1">
    <location>
        <begin position="159"/>
        <end position="187"/>
    </location>
</feature>
<feature type="compositionally biased region" description="Gly residues" evidence="1">
    <location>
        <begin position="205"/>
        <end position="225"/>
    </location>
</feature>
<feature type="region of interest" description="Disordered" evidence="1">
    <location>
        <begin position="65"/>
        <end position="108"/>
    </location>
</feature>
<feature type="region of interest" description="Disordered" evidence="1">
    <location>
        <begin position="121"/>
        <end position="350"/>
    </location>
</feature>
<proteinExistence type="predicted"/>
<accession>A0A1D2AA35</accession>
<protein>
    <submittedName>
        <fullName evidence="2">Uncharacterized protein</fullName>
    </submittedName>
</protein>
<feature type="compositionally biased region" description="Low complexity" evidence="1">
    <location>
        <begin position="147"/>
        <end position="158"/>
    </location>
</feature>
<feature type="compositionally biased region" description="Gly residues" evidence="1">
    <location>
        <begin position="317"/>
        <end position="334"/>
    </location>
</feature>
<sequence>PERAFATHSFINYIRAIRRGDWGRQTSLSPPIPWGSGLRPHFGAGQGRHGLQTVQISAGLGAGPQSLLHRCRGPLGPRERAGAGPRPRQTPGSRAGHEGGARPLRRRGLHLRARARARALPAAQLEHEAGGVHHPRARGQRGPPAPAGGHRPAHGLAGPRRRHARQHRGARARPPRLARRGAARRRAAGVPGVRGDARGRPPGQRAGGCGAAAPGLGLGGAGGTLPRGAHRARPRAERPARRLRGGRGRPGGLPPRPRRQLGHAAAHGRAARVQDQVHERRAAQRGGRGRAGRRGARGRAAAPVARGPSEEQEREAGGGGPQGRPGHAGGGGAGRCESQRGQARRRRPGRPRVRLECCLMAGMGPSPHCEMQILQCPTRFKKK</sequence>